<gene>
    <name evidence="2" type="ORF">IWX90DRAFT_320353</name>
</gene>
<name>A0ABR1XJL8_9PEZI</name>
<feature type="transmembrane region" description="Helical" evidence="1">
    <location>
        <begin position="24"/>
        <end position="45"/>
    </location>
</feature>
<keyword evidence="1" id="KW-0812">Transmembrane</keyword>
<dbReference type="EMBL" id="JBBWUH010000009">
    <property type="protein sequence ID" value="KAK8157314.1"/>
    <property type="molecule type" value="Genomic_DNA"/>
</dbReference>
<comment type="caution">
    <text evidence="2">The sequence shown here is derived from an EMBL/GenBank/DDBJ whole genome shotgun (WGS) entry which is preliminary data.</text>
</comment>
<keyword evidence="1" id="KW-1133">Transmembrane helix</keyword>
<evidence type="ECO:0000313" key="2">
    <source>
        <dbReference type="EMBL" id="KAK8157314.1"/>
    </source>
</evidence>
<organism evidence="2 3">
    <name type="scientific">Phyllosticta citrichinensis</name>
    <dbReference type="NCBI Taxonomy" id="1130410"/>
    <lineage>
        <taxon>Eukaryota</taxon>
        <taxon>Fungi</taxon>
        <taxon>Dikarya</taxon>
        <taxon>Ascomycota</taxon>
        <taxon>Pezizomycotina</taxon>
        <taxon>Dothideomycetes</taxon>
        <taxon>Dothideomycetes incertae sedis</taxon>
        <taxon>Botryosphaeriales</taxon>
        <taxon>Phyllostictaceae</taxon>
        <taxon>Phyllosticta</taxon>
    </lineage>
</organism>
<accession>A0ABR1XJL8</accession>
<evidence type="ECO:0008006" key="4">
    <source>
        <dbReference type="Google" id="ProtNLM"/>
    </source>
</evidence>
<dbReference type="Proteomes" id="UP001456524">
    <property type="component" value="Unassembled WGS sequence"/>
</dbReference>
<feature type="transmembrane region" description="Helical" evidence="1">
    <location>
        <begin position="131"/>
        <end position="152"/>
    </location>
</feature>
<feature type="transmembrane region" description="Helical" evidence="1">
    <location>
        <begin position="185"/>
        <end position="205"/>
    </location>
</feature>
<protein>
    <recommendedName>
        <fullName evidence="4">Transmembrane protein</fullName>
    </recommendedName>
</protein>
<keyword evidence="3" id="KW-1185">Reference proteome</keyword>
<keyword evidence="1" id="KW-0472">Membrane</keyword>
<reference evidence="2 3" key="1">
    <citation type="journal article" date="2022" name="G3 (Bethesda)">
        <title>Enemy or ally: a genomic approach to elucidate the lifestyle of Phyllosticta citrichinaensis.</title>
        <authorList>
            <person name="Buijs V.A."/>
            <person name="Groenewald J.Z."/>
            <person name="Haridas S."/>
            <person name="LaButti K.M."/>
            <person name="Lipzen A."/>
            <person name="Martin F.M."/>
            <person name="Barry K."/>
            <person name="Grigoriev I.V."/>
            <person name="Crous P.W."/>
            <person name="Seidl M.F."/>
        </authorList>
    </citation>
    <scope>NUCLEOTIDE SEQUENCE [LARGE SCALE GENOMIC DNA]</scope>
    <source>
        <strain evidence="2 3">CBS 129764</strain>
    </source>
</reference>
<proteinExistence type="predicted"/>
<evidence type="ECO:0000256" key="1">
    <source>
        <dbReference type="SAM" id="Phobius"/>
    </source>
</evidence>
<sequence>MAAPLWPPTGASSLSLHCSAPQRAAAALSGVIFGIIFTISSIIIISSSSIVQPVLHLRLLVAVSLRGEAQRQTKTATLLAQPFPIDCLSFFLQSLVRASSSSLSSSLPASSSSSASLPPLRPFSKRASEHAFSGLSFPFPFSLVSLSVFGIMERASERSIMAWHGMAYTDGRVRCSWGGGAWVEILLFSFTVDLVVLFLCTYFLLGRGGRKEGREKGTE</sequence>
<evidence type="ECO:0000313" key="3">
    <source>
        <dbReference type="Proteomes" id="UP001456524"/>
    </source>
</evidence>